<feature type="compositionally biased region" description="Basic and acidic residues" evidence="1">
    <location>
        <begin position="20"/>
        <end position="37"/>
    </location>
</feature>
<evidence type="ECO:0000313" key="2">
    <source>
        <dbReference type="EMBL" id="RKO96279.1"/>
    </source>
</evidence>
<accession>A0A4P9WSS3</accession>
<feature type="compositionally biased region" description="Basic residues" evidence="1">
    <location>
        <begin position="95"/>
        <end position="126"/>
    </location>
</feature>
<evidence type="ECO:0000256" key="1">
    <source>
        <dbReference type="SAM" id="MobiDB-lite"/>
    </source>
</evidence>
<feature type="region of interest" description="Disordered" evidence="1">
    <location>
        <begin position="12"/>
        <end position="147"/>
    </location>
</feature>
<dbReference type="EMBL" id="ML010133">
    <property type="protein sequence ID" value="RKO96279.1"/>
    <property type="molecule type" value="Genomic_DNA"/>
</dbReference>
<dbReference type="Proteomes" id="UP000268535">
    <property type="component" value="Unassembled WGS sequence"/>
</dbReference>
<organism evidence="2 3">
    <name type="scientific">Caulochytrium protostelioides</name>
    <dbReference type="NCBI Taxonomy" id="1555241"/>
    <lineage>
        <taxon>Eukaryota</taxon>
        <taxon>Fungi</taxon>
        <taxon>Fungi incertae sedis</taxon>
        <taxon>Chytridiomycota</taxon>
        <taxon>Chytridiomycota incertae sedis</taxon>
        <taxon>Chytridiomycetes</taxon>
        <taxon>Caulochytriales</taxon>
        <taxon>Caulochytriaceae</taxon>
        <taxon>Caulochytrium</taxon>
    </lineage>
</organism>
<proteinExistence type="predicted"/>
<feature type="compositionally biased region" description="Basic and acidic residues" evidence="1">
    <location>
        <begin position="74"/>
        <end position="94"/>
    </location>
</feature>
<evidence type="ECO:0000313" key="3">
    <source>
        <dbReference type="Proteomes" id="UP000268535"/>
    </source>
</evidence>
<sequence>MPITSFCRSATAWRAAGRSWRQEHDGGSHHRWPDRASRRPPPPGRRPRPDERAERPALAPPRASAGRRPRGARALKELLGRRRRRGGDAPDPPRARRSPRRRHRLDRRRLPVGRRRPDRARRRHPAGRHDAALAAHSGHGHGDGRTDIDATSRAARHRALPGAGTAVHAAVAAITTALAKSIRPHMDDGWTQ</sequence>
<gene>
    <name evidence="2" type="ORF">CAUPRSCDRAFT_12029</name>
</gene>
<protein>
    <submittedName>
        <fullName evidence="2">Uncharacterized protein</fullName>
    </submittedName>
</protein>
<name>A0A4P9WSS3_9FUNG</name>
<reference evidence="3" key="1">
    <citation type="journal article" date="2018" name="Nat. Microbiol.">
        <title>Leveraging single-cell genomics to expand the fungal tree of life.</title>
        <authorList>
            <person name="Ahrendt S.R."/>
            <person name="Quandt C.A."/>
            <person name="Ciobanu D."/>
            <person name="Clum A."/>
            <person name="Salamov A."/>
            <person name="Andreopoulos B."/>
            <person name="Cheng J.F."/>
            <person name="Woyke T."/>
            <person name="Pelin A."/>
            <person name="Henrissat B."/>
            <person name="Reynolds N.K."/>
            <person name="Benny G.L."/>
            <person name="Smith M.E."/>
            <person name="James T.Y."/>
            <person name="Grigoriev I.V."/>
        </authorList>
    </citation>
    <scope>NUCLEOTIDE SEQUENCE [LARGE SCALE GENOMIC DNA]</scope>
    <source>
        <strain evidence="3">ATCC 52028</strain>
    </source>
</reference>
<dbReference type="AlphaFoldDB" id="A0A4P9WSS3"/>